<evidence type="ECO:0000256" key="2">
    <source>
        <dbReference type="SAM" id="Phobius"/>
    </source>
</evidence>
<dbReference type="PROSITE" id="PS50234">
    <property type="entry name" value="VWFA"/>
    <property type="match status" value="1"/>
</dbReference>
<dbReference type="Gene3D" id="3.40.50.410">
    <property type="entry name" value="von Willebrand factor, type A domain"/>
    <property type="match status" value="1"/>
</dbReference>
<comment type="caution">
    <text evidence="4">The sequence shown here is derived from an EMBL/GenBank/DDBJ whole genome shotgun (WGS) entry which is preliminary data.</text>
</comment>
<proteinExistence type="predicted"/>
<keyword evidence="2" id="KW-1133">Transmembrane helix</keyword>
<keyword evidence="2" id="KW-0472">Membrane</keyword>
<dbReference type="RefSeq" id="WP_201802584.1">
    <property type="nucleotide sequence ID" value="NZ_JAERRI010000005.1"/>
</dbReference>
<keyword evidence="2" id="KW-0812">Transmembrane</keyword>
<evidence type="ECO:0000256" key="1">
    <source>
        <dbReference type="SAM" id="MobiDB-lite"/>
    </source>
</evidence>
<feature type="domain" description="VWFA" evidence="3">
    <location>
        <begin position="387"/>
        <end position="586"/>
    </location>
</feature>
<gene>
    <name evidence="4" type="ORF">JK360_09740</name>
</gene>
<dbReference type="Proteomes" id="UP000629371">
    <property type="component" value="Unassembled WGS sequence"/>
</dbReference>
<dbReference type="InterPro" id="IPR036465">
    <property type="entry name" value="vWFA_dom_sf"/>
</dbReference>
<evidence type="ECO:0000313" key="5">
    <source>
        <dbReference type="Proteomes" id="UP000629371"/>
    </source>
</evidence>
<evidence type="ECO:0000259" key="3">
    <source>
        <dbReference type="PROSITE" id="PS50234"/>
    </source>
</evidence>
<name>A0ABS1MPI8_9ACTN</name>
<organism evidence="4 5">
    <name type="scientific">Streptomyces siderophoricus</name>
    <dbReference type="NCBI Taxonomy" id="2802281"/>
    <lineage>
        <taxon>Bacteria</taxon>
        <taxon>Bacillati</taxon>
        <taxon>Actinomycetota</taxon>
        <taxon>Actinomycetes</taxon>
        <taxon>Kitasatosporales</taxon>
        <taxon>Streptomycetaceae</taxon>
        <taxon>Streptomyces</taxon>
    </lineage>
</organism>
<sequence length="595" mass="62015">MGRHSLPDGPTAKSTGARPGPRRRTIVLSTGLVLAVAAGSVVALRSGLLPFGGRCDGPSVRIAVAASPDIAPAVEAMADTAREKATRTDGRCLDVRVVARPSHELADSFGQRPADPEFQVWIPDSSLWVDRVEAESGTPLTAAGTIASSPLTLGAVPKAAKSLGWPNKRYTWAGLTRSATSGGDLRLGVADPTRSATGLLALSRISAANTEDAGDGDEADTRTAATAKLLYQRVADGDDQVMATLPRDNSGAEQGNPRRNQALMLSEQTAFAHNESADGGPDLDLFYPEDGAARLDYPYALVDEDEMSPEQSRAASRFMTLLGEPDGQRALHEHGFRTGDGRADAEVLAAAGGRDPQPYNAAPADPPTAKQLQALLGMWTITVQSARISTVVDASASMGNPVPGRGGQTRMDLARNSLLQALATFTPEDEIGLWKFATHLDGEKDYQELSPTGRLGDPEGGDGTHRDALAAAFGSLAPVPHGATGLYDTVLAAYEEARRTYTSGKFNAVVLVTDGANDDASSIGLDALVTKLGKLSDPGRPVPLIAVAIGPEADASALDRIVAPTGGSAHRVDDPSQIHQVILKAIMAAGSKAPR</sequence>
<protein>
    <submittedName>
        <fullName evidence="4">VWA domain-containing protein</fullName>
    </submittedName>
</protein>
<accession>A0ABS1MPI8</accession>
<dbReference type="SUPFAM" id="SSF53300">
    <property type="entry name" value="vWA-like"/>
    <property type="match status" value="1"/>
</dbReference>
<dbReference type="InterPro" id="IPR002035">
    <property type="entry name" value="VWF_A"/>
</dbReference>
<feature type="region of interest" description="Disordered" evidence="1">
    <location>
        <begin position="1"/>
        <end position="22"/>
    </location>
</feature>
<dbReference type="Pfam" id="PF13531">
    <property type="entry name" value="SBP_bac_11"/>
    <property type="match status" value="1"/>
</dbReference>
<reference evidence="4 5" key="1">
    <citation type="submission" date="2021-01" db="EMBL/GenBank/DDBJ databases">
        <title>WGS of actinomycetes isolated from Thailand.</title>
        <authorList>
            <person name="Thawai C."/>
        </authorList>
    </citation>
    <scope>NUCLEOTIDE SEQUENCE [LARGE SCALE GENOMIC DNA]</scope>
    <source>
        <strain evidence="4 5">CH9-7</strain>
    </source>
</reference>
<dbReference type="SUPFAM" id="SSF53850">
    <property type="entry name" value="Periplasmic binding protein-like II"/>
    <property type="match status" value="1"/>
</dbReference>
<keyword evidence="5" id="KW-1185">Reference proteome</keyword>
<feature type="transmembrane region" description="Helical" evidence="2">
    <location>
        <begin position="26"/>
        <end position="44"/>
    </location>
</feature>
<evidence type="ECO:0000313" key="4">
    <source>
        <dbReference type="EMBL" id="MBL1089674.1"/>
    </source>
</evidence>
<dbReference type="EMBL" id="JAERRI010000005">
    <property type="protein sequence ID" value="MBL1089674.1"/>
    <property type="molecule type" value="Genomic_DNA"/>
</dbReference>
<dbReference type="SMART" id="SM00327">
    <property type="entry name" value="VWA"/>
    <property type="match status" value="1"/>
</dbReference>